<dbReference type="GeneID" id="28902144"/>
<accession>A0A165I524</accession>
<dbReference type="GO" id="GO:0004150">
    <property type="term" value="F:dihydroneopterin aldolase activity"/>
    <property type="evidence" value="ECO:0007669"/>
    <property type="project" value="InterPro"/>
</dbReference>
<feature type="domain" description="Dihydroneopterin aldolase/epimerase" evidence="2">
    <location>
        <begin position="180"/>
        <end position="288"/>
    </location>
</feature>
<evidence type="ECO:0000313" key="3">
    <source>
        <dbReference type="EMBL" id="KZF24394.1"/>
    </source>
</evidence>
<keyword evidence="4" id="KW-1185">Reference proteome</keyword>
<organism evidence="3 4">
    <name type="scientific">Xylona heveae (strain CBS 132557 / TC161)</name>
    <dbReference type="NCBI Taxonomy" id="1328760"/>
    <lineage>
        <taxon>Eukaryota</taxon>
        <taxon>Fungi</taxon>
        <taxon>Dikarya</taxon>
        <taxon>Ascomycota</taxon>
        <taxon>Pezizomycotina</taxon>
        <taxon>Xylonomycetes</taxon>
        <taxon>Xylonales</taxon>
        <taxon>Xylonaceae</taxon>
        <taxon>Xylona</taxon>
    </lineage>
</organism>
<dbReference type="Pfam" id="PF02152">
    <property type="entry name" value="FolB"/>
    <property type="match status" value="1"/>
</dbReference>
<dbReference type="InterPro" id="IPR006157">
    <property type="entry name" value="FolB_dom"/>
</dbReference>
<reference evidence="3 4" key="1">
    <citation type="journal article" date="2016" name="Fungal Biol.">
        <title>The genome of Xylona heveae provides a window into fungal endophytism.</title>
        <authorList>
            <person name="Gazis R."/>
            <person name="Kuo A."/>
            <person name="Riley R."/>
            <person name="LaButti K."/>
            <person name="Lipzen A."/>
            <person name="Lin J."/>
            <person name="Amirebrahimi M."/>
            <person name="Hesse C.N."/>
            <person name="Spatafora J.W."/>
            <person name="Henrissat B."/>
            <person name="Hainaut M."/>
            <person name="Grigoriev I.V."/>
            <person name="Hibbett D.S."/>
        </authorList>
    </citation>
    <scope>NUCLEOTIDE SEQUENCE [LARGE SCALE GENOMIC DNA]</scope>
    <source>
        <strain evidence="3 4">TC161</strain>
    </source>
</reference>
<protein>
    <recommendedName>
        <fullName evidence="2">Dihydroneopterin aldolase/epimerase domain-containing protein</fullName>
    </recommendedName>
</protein>
<evidence type="ECO:0000259" key="2">
    <source>
        <dbReference type="SMART" id="SM00905"/>
    </source>
</evidence>
<dbReference type="SUPFAM" id="SSF55620">
    <property type="entry name" value="Tetrahydrobiopterin biosynthesis enzymes-like"/>
    <property type="match status" value="1"/>
</dbReference>
<dbReference type="GO" id="GO:0046656">
    <property type="term" value="P:folic acid biosynthetic process"/>
    <property type="evidence" value="ECO:0007669"/>
    <property type="project" value="UniProtKB-KW"/>
</dbReference>
<dbReference type="SMART" id="SM00905">
    <property type="entry name" value="FolB"/>
    <property type="match status" value="1"/>
</dbReference>
<dbReference type="InParanoid" id="A0A165I524"/>
<keyword evidence="1" id="KW-0289">Folate biosynthesis</keyword>
<dbReference type="EMBL" id="KV407456">
    <property type="protein sequence ID" value="KZF24394.1"/>
    <property type="molecule type" value="Genomic_DNA"/>
</dbReference>
<evidence type="ECO:0000256" key="1">
    <source>
        <dbReference type="ARBA" id="ARBA00022909"/>
    </source>
</evidence>
<dbReference type="OrthoDB" id="5425486at2759"/>
<name>A0A165I524_XYLHT</name>
<dbReference type="InterPro" id="IPR043133">
    <property type="entry name" value="GTP-CH-I_C/QueF"/>
</dbReference>
<dbReference type="STRING" id="1328760.A0A165I524"/>
<sequence length="306" mass="33420">MTDKTSMSTPSPRRASFTSSEFVLSRRQWIVETPLPSSSVAVHNLSFSAPIAHDAWGRKAVKPQPVLVSVKIGLNNKGFGSAASSDTVDSSTVHYGILSKNLLAAIEHEWQGPRGDELTWLPMSRLLQVIYTTVGAIVPHPPTLQTVEITVSLPKASLLGSSCGAWHCTAALSKKFTLGLFVRDIKLPCLIGVNPNERLRKQSLLTTVEVEPVFDGEVLEKADALETVVVQTIEAAKPETLETLLGLIARNIFIRFIFPFSRGSRLRIAIAKPSAVPSADAPVVEVHHGTPEDDEFVKKCWSDYQF</sequence>
<gene>
    <name evidence="3" type="ORF">L228DRAFT_95568</name>
</gene>
<dbReference type="Proteomes" id="UP000076632">
    <property type="component" value="Unassembled WGS sequence"/>
</dbReference>
<proteinExistence type="predicted"/>
<dbReference type="Gene3D" id="3.30.1130.10">
    <property type="match status" value="2"/>
</dbReference>
<dbReference type="AlphaFoldDB" id="A0A165I524"/>
<evidence type="ECO:0000313" key="4">
    <source>
        <dbReference type="Proteomes" id="UP000076632"/>
    </source>
</evidence>
<dbReference type="OMA" id="PCLIGVN"/>
<dbReference type="RefSeq" id="XP_018189949.1">
    <property type="nucleotide sequence ID" value="XM_018337007.1"/>
</dbReference>